<evidence type="ECO:0000313" key="3">
    <source>
        <dbReference type="EMBL" id="GFP28901.1"/>
    </source>
</evidence>
<dbReference type="Pfam" id="PF00171">
    <property type="entry name" value="Aldedh"/>
    <property type="match status" value="1"/>
</dbReference>
<dbReference type="PANTHER" id="PTHR43353:SF5">
    <property type="entry name" value="SUCCINATE-SEMIALDEHYDE DEHYDROGENASE, MITOCHONDRIAL"/>
    <property type="match status" value="1"/>
</dbReference>
<dbReference type="SUPFAM" id="SSF53720">
    <property type="entry name" value="ALDH-like"/>
    <property type="match status" value="1"/>
</dbReference>
<dbReference type="AlphaFoldDB" id="A0A6V8PDI0"/>
<gene>
    <name evidence="3" type="ORF">HKBW3S33_02317</name>
</gene>
<dbReference type="InterPro" id="IPR016163">
    <property type="entry name" value="Ald_DH_C"/>
</dbReference>
<name>A0A6V8PDI0_9ACTN</name>
<dbReference type="Gene3D" id="3.40.605.10">
    <property type="entry name" value="Aldehyde Dehydrogenase, Chain A, domain 1"/>
    <property type="match status" value="1"/>
</dbReference>
<feature type="domain" description="Aldehyde dehydrogenase" evidence="2">
    <location>
        <begin position="1"/>
        <end position="55"/>
    </location>
</feature>
<organism evidence="3 4">
    <name type="scientific">Candidatus Hakubella thermalkaliphila</name>
    <dbReference type="NCBI Taxonomy" id="2754717"/>
    <lineage>
        <taxon>Bacteria</taxon>
        <taxon>Bacillati</taxon>
        <taxon>Actinomycetota</taxon>
        <taxon>Actinomycetota incertae sedis</taxon>
        <taxon>Candidatus Hakubellales</taxon>
        <taxon>Candidatus Hakubellaceae</taxon>
        <taxon>Candidatus Hakubella</taxon>
    </lineage>
</organism>
<dbReference type="InterPro" id="IPR015590">
    <property type="entry name" value="Aldehyde_DH_dom"/>
</dbReference>
<comment type="caution">
    <text evidence="3">The sequence shown here is derived from an EMBL/GenBank/DDBJ whole genome shotgun (WGS) entry which is preliminary data.</text>
</comment>
<dbReference type="GO" id="GO:0016620">
    <property type="term" value="F:oxidoreductase activity, acting on the aldehyde or oxo group of donors, NAD or NADP as acceptor"/>
    <property type="evidence" value="ECO:0007669"/>
    <property type="project" value="InterPro"/>
</dbReference>
<dbReference type="PANTHER" id="PTHR43353">
    <property type="entry name" value="SUCCINATE-SEMIALDEHYDE DEHYDROGENASE, MITOCHONDRIAL"/>
    <property type="match status" value="1"/>
</dbReference>
<evidence type="ECO:0000256" key="1">
    <source>
        <dbReference type="ARBA" id="ARBA00023002"/>
    </source>
</evidence>
<dbReference type="InterPro" id="IPR016162">
    <property type="entry name" value="Ald_DH_N"/>
</dbReference>
<protein>
    <submittedName>
        <fullName evidence="3">Succinate-semialdehyde dehydrogenase / glutarate-semialdehyde dehydrogenase</fullName>
    </submittedName>
</protein>
<dbReference type="InterPro" id="IPR016161">
    <property type="entry name" value="Ald_DH/histidinol_DH"/>
</dbReference>
<feature type="non-terminal residue" evidence="3">
    <location>
        <position position="1"/>
    </location>
</feature>
<evidence type="ECO:0000313" key="4">
    <source>
        <dbReference type="Proteomes" id="UP000591948"/>
    </source>
</evidence>
<dbReference type="InterPro" id="IPR050740">
    <property type="entry name" value="Aldehyde_DH_Superfamily"/>
</dbReference>
<dbReference type="EMBL" id="BLRY01000493">
    <property type="protein sequence ID" value="GFP28901.1"/>
    <property type="molecule type" value="Genomic_DNA"/>
</dbReference>
<accession>A0A6V8PDI0</accession>
<dbReference type="Proteomes" id="UP000591948">
    <property type="component" value="Unassembled WGS sequence"/>
</dbReference>
<keyword evidence="4" id="KW-1185">Reference proteome</keyword>
<evidence type="ECO:0000259" key="2">
    <source>
        <dbReference type="Pfam" id="PF00171"/>
    </source>
</evidence>
<reference evidence="3 4" key="1">
    <citation type="journal article" date="2020" name="Front. Microbiol.">
        <title>Single-cell genomics of novel Actinobacteria with the Wood-Ljungdahl pathway discovered in a serpentinizing system.</title>
        <authorList>
            <person name="Merino N."/>
            <person name="Kawai M."/>
            <person name="Boyd E.S."/>
            <person name="Colman D.R."/>
            <person name="McGlynn S.E."/>
            <person name="Nealson K.H."/>
            <person name="Kurokawa K."/>
            <person name="Hongoh Y."/>
        </authorList>
    </citation>
    <scope>NUCLEOTIDE SEQUENCE [LARGE SCALE GENOMIC DNA]</scope>
    <source>
        <strain evidence="3 4">S33</strain>
    </source>
</reference>
<dbReference type="Gene3D" id="3.40.309.10">
    <property type="entry name" value="Aldehyde Dehydrogenase, Chain A, domain 2"/>
    <property type="match status" value="1"/>
</dbReference>
<keyword evidence="1" id="KW-0560">Oxidoreductase</keyword>
<proteinExistence type="predicted"/>
<sequence length="61" mass="6595">RAFRVAEALEYGIVGVNDPVPSAMGSNLPFGGYKHSGLGREGGRWGVEEYLETKLISFVLP</sequence>
<dbReference type="RefSeq" id="WP_176234110.1">
    <property type="nucleotide sequence ID" value="NZ_BLRY01000493.1"/>
</dbReference>